<comment type="caution">
    <text evidence="1">The sequence shown here is derived from an EMBL/GenBank/DDBJ whole genome shotgun (WGS) entry which is preliminary data.</text>
</comment>
<evidence type="ECO:0000313" key="2">
    <source>
        <dbReference type="Proteomes" id="UP000290565"/>
    </source>
</evidence>
<name>A0A4Q0RUH8_9BRAD</name>
<accession>A0A4Q0RUH8</accession>
<dbReference type="RefSeq" id="WP_128947699.1">
    <property type="nucleotide sequence ID" value="NZ_LBJM01000208.1"/>
</dbReference>
<evidence type="ECO:0000313" key="1">
    <source>
        <dbReference type="EMBL" id="RXH21191.1"/>
    </source>
</evidence>
<gene>
    <name evidence="1" type="ORF">XH94_38065</name>
</gene>
<proteinExistence type="predicted"/>
<reference evidence="1 2" key="1">
    <citation type="submission" date="2015-04" db="EMBL/GenBank/DDBJ databases">
        <title>Comparative genomics of rhizobia nodulating Arachis hypogaea in China.</title>
        <authorList>
            <person name="Li Y."/>
        </authorList>
    </citation>
    <scope>NUCLEOTIDE SEQUENCE [LARGE SCALE GENOMIC DNA]</scope>
    <source>
        <strain evidence="1 2">CCBAU 51787</strain>
    </source>
</reference>
<sequence>MSTLAGALQEFRDTIKSQFAPHGSSSTIGFEIGFPLTVPDQLHARAVEILSRVANVVPRIVDSYFERGDRTLDGMYQILLLGSQSAPGTDPALFEAIKSQARIAFANEIGSLDGPSTFHPVAAIPDSWFNPQVAGNWSHHRMVGGDNAPSGSASVNPKLEKWLVAPEAIRPLLPEKVTPEQLQKIHSRFDEIVNPEPPVAHGARFVRGAGNVHLSREALRTVFTALNPGVTVNENQFGDLIRHVETPQAAASFRRLRLGHVPLVMAAAAAQNGAAHTQGPNDGHAVIRPAREPANFSELIAAGTTPKQVAARGVSIEFDLCVLSLSRPWYSSGLLALPNWFVPGFRQGDFSEGLDGPDNDGLLNAIPTACILTRDVRITANWTPADVDAATASVAVGPFSLFGRTFDTASGSLTIPGIQAVAWVCTNPKRLPPMDPP</sequence>
<organism evidence="1 2">
    <name type="scientific">Bradyrhizobium zhanjiangense</name>
    <dbReference type="NCBI Taxonomy" id="1325107"/>
    <lineage>
        <taxon>Bacteria</taxon>
        <taxon>Pseudomonadati</taxon>
        <taxon>Pseudomonadota</taxon>
        <taxon>Alphaproteobacteria</taxon>
        <taxon>Hyphomicrobiales</taxon>
        <taxon>Nitrobacteraceae</taxon>
        <taxon>Bradyrhizobium</taxon>
    </lineage>
</organism>
<protein>
    <submittedName>
        <fullName evidence="1">Uncharacterized protein</fullName>
    </submittedName>
</protein>
<dbReference type="EMBL" id="LBJM01000208">
    <property type="protein sequence ID" value="RXH21191.1"/>
    <property type="molecule type" value="Genomic_DNA"/>
</dbReference>
<dbReference type="Proteomes" id="UP000290565">
    <property type="component" value="Unassembled WGS sequence"/>
</dbReference>
<dbReference type="AlphaFoldDB" id="A0A4Q0RUH8"/>